<dbReference type="InterPro" id="IPR011576">
    <property type="entry name" value="Pyridox_Oxase_N"/>
</dbReference>
<evidence type="ECO:0000313" key="2">
    <source>
        <dbReference type="EMBL" id="MPM65749.1"/>
    </source>
</evidence>
<evidence type="ECO:0000259" key="1">
    <source>
        <dbReference type="Pfam" id="PF01243"/>
    </source>
</evidence>
<comment type="caution">
    <text evidence="2">The sequence shown here is derived from an EMBL/GenBank/DDBJ whole genome shotgun (WGS) entry which is preliminary data.</text>
</comment>
<dbReference type="SUPFAM" id="SSF50475">
    <property type="entry name" value="FMN-binding split barrel"/>
    <property type="match status" value="1"/>
</dbReference>
<proteinExistence type="predicted"/>
<name>A0A645BJV1_9ZZZZ</name>
<dbReference type="InterPro" id="IPR012349">
    <property type="entry name" value="Split_barrel_FMN-bd"/>
</dbReference>
<dbReference type="Gene3D" id="2.30.110.10">
    <property type="entry name" value="Electron Transport, Fmn-binding Protein, Chain A"/>
    <property type="match status" value="1"/>
</dbReference>
<dbReference type="EMBL" id="VSSQ01020692">
    <property type="protein sequence ID" value="MPM65749.1"/>
    <property type="molecule type" value="Genomic_DNA"/>
</dbReference>
<accession>A0A645BJV1</accession>
<reference evidence="2" key="1">
    <citation type="submission" date="2019-08" db="EMBL/GenBank/DDBJ databases">
        <authorList>
            <person name="Kucharzyk K."/>
            <person name="Murdoch R.W."/>
            <person name="Higgins S."/>
            <person name="Loffler F."/>
        </authorList>
    </citation>
    <scope>NUCLEOTIDE SEQUENCE</scope>
</reference>
<organism evidence="2">
    <name type="scientific">bioreactor metagenome</name>
    <dbReference type="NCBI Taxonomy" id="1076179"/>
    <lineage>
        <taxon>unclassified sequences</taxon>
        <taxon>metagenomes</taxon>
        <taxon>ecological metagenomes</taxon>
    </lineage>
</organism>
<gene>
    <name evidence="2" type="ORF">SDC9_112650</name>
</gene>
<sequence length="141" mass="16323">MFSPQITAILKKQLFFLGTTCEGTPRVRPMRPFVDSEGNIWLISYKGTEKNKEIELNNKVELCTVDNNDVLRLQGFLLQEKDIRLEEIKDIRQQIFDNLPNVKDIFKDASDANMVVYKLSVSNVIFRSLDNADISELHFKL</sequence>
<dbReference type="AlphaFoldDB" id="A0A645BJV1"/>
<feature type="domain" description="Pyridoxamine 5'-phosphate oxidase N-terminal" evidence="1">
    <location>
        <begin position="4"/>
        <end position="124"/>
    </location>
</feature>
<dbReference type="Pfam" id="PF01243">
    <property type="entry name" value="PNPOx_N"/>
    <property type="match status" value="1"/>
</dbReference>
<protein>
    <recommendedName>
        <fullName evidence="1">Pyridoxamine 5'-phosphate oxidase N-terminal domain-containing protein</fullName>
    </recommendedName>
</protein>